<feature type="compositionally biased region" description="Basic and acidic residues" evidence="5">
    <location>
        <begin position="2149"/>
        <end position="2187"/>
    </location>
</feature>
<feature type="region of interest" description="Disordered" evidence="5">
    <location>
        <begin position="303"/>
        <end position="350"/>
    </location>
</feature>
<evidence type="ECO:0000256" key="3">
    <source>
        <dbReference type="ARBA" id="ARBA00022833"/>
    </source>
</evidence>
<feature type="compositionally biased region" description="Acidic residues" evidence="5">
    <location>
        <begin position="409"/>
        <end position="424"/>
    </location>
</feature>
<feature type="region of interest" description="Disordered" evidence="5">
    <location>
        <begin position="2530"/>
        <end position="2549"/>
    </location>
</feature>
<evidence type="ECO:0008006" key="10">
    <source>
        <dbReference type="Google" id="ProtNLM"/>
    </source>
</evidence>
<feature type="compositionally biased region" description="Acidic residues" evidence="5">
    <location>
        <begin position="72"/>
        <end position="84"/>
    </location>
</feature>
<dbReference type="Proteomes" id="UP001303046">
    <property type="component" value="Unassembled WGS sequence"/>
</dbReference>
<feature type="region of interest" description="Disordered" evidence="5">
    <location>
        <begin position="811"/>
        <end position="832"/>
    </location>
</feature>
<dbReference type="InterPro" id="IPR017884">
    <property type="entry name" value="SANT_dom"/>
</dbReference>
<keyword evidence="1" id="KW-0479">Metal-binding</keyword>
<feature type="compositionally biased region" description="Polar residues" evidence="5">
    <location>
        <begin position="2253"/>
        <end position="2272"/>
    </location>
</feature>
<feature type="region of interest" description="Disordered" evidence="5">
    <location>
        <begin position="2127"/>
        <end position="2313"/>
    </location>
</feature>
<dbReference type="InterPro" id="IPR055141">
    <property type="entry name" value="TADA2A_B-like_dom"/>
</dbReference>
<dbReference type="InterPro" id="IPR041983">
    <property type="entry name" value="ADA2-like_ZZ"/>
</dbReference>
<gene>
    <name evidence="8" type="primary">Necator_chrX.g26253</name>
    <name evidence="8" type="ORF">RB195_026087</name>
</gene>
<evidence type="ECO:0000313" key="9">
    <source>
        <dbReference type="Proteomes" id="UP001303046"/>
    </source>
</evidence>
<dbReference type="PANTHER" id="PTHR12374">
    <property type="entry name" value="TRANSCRIPTIONAL ADAPTOR 2 ADA2 -RELATED"/>
    <property type="match status" value="1"/>
</dbReference>
<feature type="compositionally biased region" description="Basic and acidic residues" evidence="5">
    <location>
        <begin position="2535"/>
        <end position="2549"/>
    </location>
</feature>
<evidence type="ECO:0000259" key="6">
    <source>
        <dbReference type="PROSITE" id="PS50090"/>
    </source>
</evidence>
<organism evidence="8 9">
    <name type="scientific">Necator americanus</name>
    <name type="common">Human hookworm</name>
    <dbReference type="NCBI Taxonomy" id="51031"/>
    <lineage>
        <taxon>Eukaryota</taxon>
        <taxon>Metazoa</taxon>
        <taxon>Ecdysozoa</taxon>
        <taxon>Nematoda</taxon>
        <taxon>Chromadorea</taxon>
        <taxon>Rhabditida</taxon>
        <taxon>Rhabditina</taxon>
        <taxon>Rhabditomorpha</taxon>
        <taxon>Strongyloidea</taxon>
        <taxon>Ancylostomatidae</taxon>
        <taxon>Bunostominae</taxon>
        <taxon>Necator</taxon>
    </lineage>
</organism>
<dbReference type="PANTHER" id="PTHR12374:SF63">
    <property type="entry name" value="TRANSCRIPTIONAL ADAPTER 2-BETA"/>
    <property type="match status" value="1"/>
</dbReference>
<feature type="region of interest" description="Disordered" evidence="5">
    <location>
        <begin position="43"/>
        <end position="90"/>
    </location>
</feature>
<feature type="compositionally biased region" description="Basic and acidic residues" evidence="5">
    <location>
        <begin position="2581"/>
        <end position="2592"/>
    </location>
</feature>
<feature type="region of interest" description="Disordered" evidence="5">
    <location>
        <begin position="1515"/>
        <end position="1575"/>
    </location>
</feature>
<comment type="caution">
    <text evidence="8">The sequence shown here is derived from an EMBL/GenBank/DDBJ whole genome shotgun (WGS) entry which is preliminary data.</text>
</comment>
<keyword evidence="3" id="KW-0862">Zinc</keyword>
<feature type="compositionally biased region" description="Acidic residues" evidence="5">
    <location>
        <begin position="332"/>
        <end position="341"/>
    </location>
</feature>
<dbReference type="PROSITE" id="PS50090">
    <property type="entry name" value="MYB_LIKE"/>
    <property type="match status" value="1"/>
</dbReference>
<keyword evidence="9" id="KW-1185">Reference proteome</keyword>
<keyword evidence="2" id="KW-0863">Zinc-finger</keyword>
<feature type="region of interest" description="Disordered" evidence="5">
    <location>
        <begin position="4333"/>
        <end position="4397"/>
    </location>
</feature>
<feature type="compositionally biased region" description="Acidic residues" evidence="5">
    <location>
        <begin position="307"/>
        <end position="316"/>
    </location>
</feature>
<evidence type="ECO:0000256" key="1">
    <source>
        <dbReference type="ARBA" id="ARBA00022723"/>
    </source>
</evidence>
<feature type="compositionally biased region" description="Low complexity" evidence="5">
    <location>
        <begin position="2127"/>
        <end position="2137"/>
    </location>
</feature>
<feature type="domain" description="Myb-like" evidence="6">
    <location>
        <begin position="150"/>
        <end position="202"/>
    </location>
</feature>
<proteinExistence type="predicted"/>
<feature type="compositionally biased region" description="Polar residues" evidence="5">
    <location>
        <begin position="2018"/>
        <end position="2027"/>
    </location>
</feature>
<dbReference type="InterPro" id="IPR000433">
    <property type="entry name" value="Znf_ZZ"/>
</dbReference>
<feature type="compositionally biased region" description="Basic residues" evidence="5">
    <location>
        <begin position="2274"/>
        <end position="2298"/>
    </location>
</feature>
<feature type="compositionally biased region" description="Polar residues" evidence="5">
    <location>
        <begin position="1515"/>
        <end position="1532"/>
    </location>
</feature>
<dbReference type="SMART" id="SM00717">
    <property type="entry name" value="SANT"/>
    <property type="match status" value="1"/>
</dbReference>
<feature type="region of interest" description="Disordered" evidence="5">
    <location>
        <begin position="2763"/>
        <end position="2785"/>
    </location>
</feature>
<feature type="region of interest" description="Disordered" evidence="5">
    <location>
        <begin position="4808"/>
        <end position="4837"/>
    </location>
</feature>
<feature type="compositionally biased region" description="Low complexity" evidence="5">
    <location>
        <begin position="1533"/>
        <end position="1575"/>
    </location>
</feature>
<evidence type="ECO:0000256" key="2">
    <source>
        <dbReference type="ARBA" id="ARBA00022771"/>
    </source>
</evidence>
<dbReference type="Pfam" id="PF25299">
    <property type="entry name" value="ZZ_ADA2"/>
    <property type="match status" value="1"/>
</dbReference>
<feature type="region of interest" description="Disordered" evidence="5">
    <location>
        <begin position="2413"/>
        <end position="2434"/>
    </location>
</feature>
<feature type="region of interest" description="Disordered" evidence="5">
    <location>
        <begin position="1291"/>
        <end position="1311"/>
    </location>
</feature>
<feature type="region of interest" description="Disordered" evidence="5">
    <location>
        <begin position="1693"/>
        <end position="1724"/>
    </location>
</feature>
<dbReference type="InterPro" id="IPR001005">
    <property type="entry name" value="SANT/Myb"/>
</dbReference>
<dbReference type="PROSITE" id="PS51293">
    <property type="entry name" value="SANT"/>
    <property type="match status" value="1"/>
</dbReference>
<protein>
    <recommendedName>
        <fullName evidence="10">Myb-like DNA-binding domain protein</fullName>
    </recommendedName>
</protein>
<dbReference type="CDD" id="cd02335">
    <property type="entry name" value="ZZ_ADA2"/>
    <property type="match status" value="1"/>
</dbReference>
<feature type="domain" description="SANT" evidence="7">
    <location>
        <begin position="153"/>
        <end position="206"/>
    </location>
</feature>
<keyword evidence="4" id="KW-0175">Coiled coil</keyword>
<feature type="region of interest" description="Disordered" evidence="5">
    <location>
        <begin position="2491"/>
        <end position="2519"/>
    </location>
</feature>
<feature type="coiled-coil region" evidence="4">
    <location>
        <begin position="4600"/>
        <end position="4627"/>
    </location>
</feature>
<evidence type="ECO:0000256" key="4">
    <source>
        <dbReference type="SAM" id="Coils"/>
    </source>
</evidence>
<dbReference type="Pfam" id="PF22941">
    <property type="entry name" value="TADA2A-like_3rd"/>
    <property type="match status" value="1"/>
</dbReference>
<feature type="region of interest" description="Disordered" evidence="5">
    <location>
        <begin position="2004"/>
        <end position="2027"/>
    </location>
</feature>
<feature type="compositionally biased region" description="Basic and acidic residues" evidence="5">
    <location>
        <begin position="430"/>
        <end position="447"/>
    </location>
</feature>
<evidence type="ECO:0000256" key="5">
    <source>
        <dbReference type="SAM" id="MobiDB-lite"/>
    </source>
</evidence>
<accession>A0ABR1EVI9</accession>
<feature type="region of interest" description="Disordered" evidence="5">
    <location>
        <begin position="2559"/>
        <end position="2595"/>
    </location>
</feature>
<name>A0ABR1EVI9_NECAM</name>
<reference evidence="8 9" key="1">
    <citation type="submission" date="2023-08" db="EMBL/GenBank/DDBJ databases">
        <title>A Necator americanus chromosomal reference genome.</title>
        <authorList>
            <person name="Ilik V."/>
            <person name="Petrzelkova K.J."/>
            <person name="Pardy F."/>
            <person name="Fuh T."/>
            <person name="Niatou-Singa F.S."/>
            <person name="Gouil Q."/>
            <person name="Baker L."/>
            <person name="Ritchie M.E."/>
            <person name="Jex A.R."/>
            <person name="Gazzola D."/>
            <person name="Li H."/>
            <person name="Toshio Fujiwara R."/>
            <person name="Zhan B."/>
            <person name="Aroian R.V."/>
            <person name="Pafco B."/>
            <person name="Schwarz E.M."/>
        </authorList>
    </citation>
    <scope>NUCLEOTIDE SEQUENCE [LARGE SCALE GENOMIC DNA]</scope>
    <source>
        <strain evidence="8 9">Aroian</strain>
        <tissue evidence="8">Whole animal</tissue>
    </source>
</reference>
<feature type="compositionally biased region" description="Polar residues" evidence="5">
    <location>
        <begin position="2188"/>
        <end position="2197"/>
    </location>
</feature>
<feature type="region of interest" description="Disordered" evidence="5">
    <location>
        <begin position="384"/>
        <end position="478"/>
    </location>
</feature>
<sequence length="5363" mass="608626">MESKRDGLRMSVKPKVYFDIELYEPSPKRRKAVVKSVPVVVGRSPDKMERRTTQVRRSHLSSKMSNEFLSQSEEESVESSDDDMASSSGGSDSNDIIICINCRQLIQYKLHIKCGECPAMICIDCFSYGCEAGPHLRGHNYEIRDPLGGRTFDAKGSWGAIEEKRLLASAYRYKLGNWGEVTKLMETNRSVSQVQEYYDRFFIRGPIGQIALKRLKWEENKKAMIADGTFIQQIETDRITYMLTVIDALKESKTKLDPENPNLTNEVDDLVQKHLSRLQLDSDDRPNLNSEQSAVLDEVSELALSDDSCDPSDMDEVDKKAPEDAYSTGLEPENDSDDEDTNMSAPSGAFRTAKLDAKVENKCVRKSSRQSAVLLRPSKVRIRCGLRKSNREKNGRSSRYRRVMPDSSSTDEDSVSADDAEPMETDQTSADDRHEPTHGLEKEHSTDEYTASESEATKRSSTKQFSSSSVRRKRRARFVSKKARRLKEFQKRMARMNKAAEKRLHELSELCPAEDIRGLRDTKPNLALYTHDYSSKPKVRQSDMDMLAYNAARNDFEWEWYNDAEQLISRLMIQESSDKVEDLENDIKFARLERYNRILKTRKTYRRAIVEHDKIPEFFRFMMNMTMEKRKASQIFEQRSPLEKLLARAQQCLTKKEIEDLRNHLEKTNELLERISKLQELQRSGVITLKEAVPLMIALHWTHMLMDSLPSLLFLTTVIELYCKFSMFSSLLLSKKRFRCCGKKEKQSRSGIVPCSLESMIGEKVLIMDEVVIEGPAKLSLFKLKLGRPHLQIRTPLSRFHLRSSTIFHNTGGSASSSKENQSGSSSSQGSAAYPVNVDAVLGANTVEDIADTHPDFARLLLDCYSAGCDLEEYKREFQRLKNLRIKRQGGVNQTLSFSLFPSVPSDLPGHLFVRLMKFHSLYEGACRKYLTDVVNRRAEAAPTFPYDLSTIGIQELIHGSSSVDLSASRSVEHQSCSVPYQGEEFRFTEPSGLGHRHLAAEVAYSPAVNTGSMRRFPQQGTHGDQQNLVMGMSTDEACLQLDPTMMSHGTMQLQGSSTMVDRRLAPTPLPTWSIQQSSVNEPELRSRMATPLPPLEIRQCPMLQTGMGTPVPRVESRAMQTPIQHLRSTPLATPVPRVESRQSYSVVSGPHGQQFTQMRSSSAMHIASCSDNRMMTTTPMIGTGDHSMQNQVSPFATPTKKPRARRKVAAVPGTNPSQPQPAMTLQGRQMTATPIPGWQPHQVTKQTVGMHGQPVHVQNRSMMSASVTPLQRQLGTPASEHREMLSSTPLPGWGSHQVGQSGSQVERSPLVSSLPPLSQFASTQSHARQLKTPYPSMQSRQLVTPAPHSQPCEAINQPSYDQSSQLYPQTREIMTPAPFAQAESVSVPYPQGQNIATPAEMYTQQNMPSYQWSEESSMSAYRQQGQYVQHSYNQRSQFNQQISAGNQQVGFVGVVGNQSAQYSTQTVHPQQPHYPQGSNDVQKVSAFSQPYSYVQQPYPMPTYQQQADITYSQDSSYTHASYPQRSPYTPAQQQQGEQQQQQSQPQQQNQAIQQHLNQSMQQQQQHQQQQPIQRQVYENSAQYAGQFIPTYTTQPACGMQNTQHTPAAIQVHQMSSSCEVVQHGSEIVHQQSNFNSAMLDMSGSSTGTINDMIQNAPGEALDVSQGDNSYTNISGSAIIDPMMDNEMRTFGITQVPPPPRNDSEATVPARTSPNSCSPGLGGDDETNSLIPTIFYPSSQNDMSDLRIQDSPVEKGLNCQHFRFDIILAMKHHRIAKEDYERTLQELDQMEKEKCVGPLGDMLMKRLGLKRQTQQGHGGKFSVDELVAAFAANASIRDHAEKMPERRDSSELFSEFLSEITPSSFAVPLDPFNVGITLPVASPASQSLQKSSILQSGDTNDLGFLLSDDVIAEFDSLSKLAKQTQKPASVGESSSCAVECKQPLSVGSPTHCKGSTIYDHSSSGGLGPLFSSSSGTQKSFEALSLAENKTFLSSPIEVQISVGQPAAQARRSPDITLGPQTGETTINTQFESSFPPVLLKDESSQPKQDSKLPKKIASMKPALEGCKREEQSVIIGAPALPARKSDIFANVEYEDLSPVSPVVISPEPLSDEPEWWRKDEKTLNMSAVTASSTTVSTLPCPTQGAKSAMKRDEESIYEDKEHSYIRVREPLFNKKSHSPESIHEKKSTSVLESSETLPLSRPFQPKNSDGEEFEPSTSKESESVVKKYVKKSNKYLFGSDTSSDESTKEENFVNASSVSRLHHSNLYSSVPTSHLRKSRSPHSHHPTSPRSSKKKSKKSSVPSKQMKDPALKSSLSKLELSRELLAKQISEIIEEERSKLPLDEAKQLKRPLSPATLDVVIQDLMQHHISEDTSPNRELFASKLLGTDLFSKLFFRAGKCVFRHYEELDDLSRKDKGKGSCQNRRKGVNSRKRDTELLRGIRKSREIQKYRDAVRAAKEPSEAEKAAAAERAKLEAMPWLARSTFKSDIQQGSSSRFVIPKKSASSGSGTRQISDTSKVSLTAVRSRDLSYSSDADVKPSNKIEDASLDHHKCGTNVEKINLLRRSRSPPAPSGSKALFKNHQEDRTSKSSDLKSLAAKQEEVTVSFSFTWIPKSGSQKARAKHTWPLKRWRSTMAFIEEPVEISSEYYPEEHPEHDSSCVEVLEDISVGVDSFAEVTFKKAPAAMEICNPLTTAECASATEAELAALALQEELSRSEQGSPDDQYDALRYLAAMPESEFQVASENVETNLSSSVTEMEVLTSKVEKSACPPTPSKLFSPERTRGDENQFDQMDWIRMEHVPQPFFPSDFESDPWRLPLSGTESLTPKHILESPQAVVEPPNTTSLYSSLQEELDTIVRDTLGDTVYKVPTSDTLQKSDQSNQNQRTIVKFEWPKADVPVRSYAPDIVLPKLICDKSKIPFLDMCRCKRCMTRCVYFCDEEEWKYLYDCALSRRNKKEGATKLPEQCSTEEISWISLNFLKKPAQHHVEFSWTGFSHVFDNQSAKVRCVERTCYVTQNFLKRSAHARVEFSWRVYQHAFEHRSAKFGPIERVCSTTQNFLKRSNRLRTEHNHYVTQRSFDSVSMSIAVAPSRIWEFSRRSASEAVSAHHVVYQRIFDSCKFLVMDCKKLFTIEKGSCENGTNALWLEYQHAVDNTCFSTREEAEDAVLTRESYERMAARTVLPVHQRILIRCSMSVFPKSLDVDIRCSESAISQHVSVPMPRIDSDQLNILEVTQARVKPDANHSTRANINIPRVSAALLRVITADANFDTPAWIMRNSLRTATITMREPRIETTVLNVFQLNVKRGRRDPLLVKDLTLSIPRTDSTSLTFYSSTPGFLRSGPHMCCEICLPLIVDESTFYTSNLLRVRRKRIGLSQCASIDLPIPRVEAEVLNVCEVTIERKRRGFSSRIAISITIPRLTSALLTVCDAVGEQKREGFSEVVGRAMPLPRKEYAVLNALRLNVRRKRLGQLLFSEITVDIPRETVTSFSATDVEVDRTRLQEEAMSEIDMRIPREEDTRLKILELRVKRRRNPFLENTEHSLPVPRIENAMLNVYDLNARRQRASDQVCLEHARPISRHFGTACSINDREFDIVRSEDPIVDYGLTVDVPSEEDASIHIFTVRVRRSRKQQSDHVTHIERYLDKDNFVLSSYERENFLTCSRDPNHVNKVTTMVVDIPRMDAERLHLSTLRASRKRKCTEETTVFIKKLALEDRADLFLTERSFYSNAVRFTEVIYIRDPRLPEQCSNSFMEVSQRWRKFAHQHMSNLPFSSYLVTQFATLLQRVFSGALDRGTITFKDLHRLVENTNGLYDIDVFTNPQKVLTSESISSGPLWDMLMKLRIQRNSTEILSRKLLAPLYIFLGVPNLPRNGRPWRKWLKPLEPTSESRIGWQLALCMRIPDLVGVDDMDCKLQAIKMWWTVMMLRGTVPWSVYPCFSRRQLFILVRLLEVLQDVDRPPFSLYPPKAFFKAVKKILRHPRFELIPKDIYHPDVTVMVTLLKLKPNRVFQVDRSLPELLSHWLDDMNKIDAYLASDVDITPIPQSKFLTMTEWAWANYNQGCAPDWIEYDRTISFDETVEKLTGCLKDVTLPLDQRRRISMLKKALITFSKFEIGPDLDQVPIDIINPFALSASLISKLPMPESFVEECFAFLEEVAKRSSQSRQNPVKRNTRSLLSWKWKPSGRLAYVGKHTSDGTKVSGKPTINTIFEEFWRRKEFSTISSNSREESVTPILSNVEFTSIPVHSTLLKCDSNLTKQFVRKDISANISTQVPVIFANTKLFIPASKNTSINSSRSLADAKIPSDAPLRTTLHHKVKSTSGPPVVTGKRATELRLSSRMRKRKESAIDDNLSKSTSIIQRPVKRSRVEMRKRTRAKGSDEDGPSSKQRMSKMPEHRSARLRHTVARKGMETERMVHETVLRASAMVAAQSSNAHLPAVKSKKRRRATNPLQSSDEEGVVVPSKAFRVKKSRFATIFDVANFEWVLEMSLRRPRAFVDLYKTMRYQYRSLEKRRWVERNQRLYHSVQFDKFLTECNHSEIELLEKAKLLKAEKDMENVLGVSRADATKMEKFATKDLSHWYGMSARYAKEAETLASITMANAKKLDDAIEEVIRKEEEAEEIRVKAAREHSIQNAVAFTLRWIVEKVVEIERKEHEMNRSEVMEEGQNGINESLVSKEVTASSISIECDADDSDTSILSLLSIDMEERADEEVVEKICDVIDVPHMKYVQLSDKLIPPIFHMQSRVPITSSFVAILLAIDLDFKSFIPFEARFKRPRRIDHETDLLPPGGFSPYSTDEEWEEYYEKKDRFENRHPSPPQFSWKSCGRANDEGDDDESTSEQARHVHCECSVAFERTKQWVESLESNTLWRSYSEEMLTTNLKNQRRRMSLLHPIIRSYSALSCVSLEKLPILIPFPTDSMPKQLDEGYQGCGCRRRATSLFMEVPKVATERSSSLPPEWKPSCSSLKMESENFRILCESRRNRQMYPRNLSACRYRTYGIGEQFAKEIRVTRRKPHNGIRVPTHREEDPPIQWIKRDPSNQHDLLRTIRYWLEGRIQHNIPVLWCTRTEQKDSPMVDEEIGDELEDSQDVQVTRETEQRECPLEYPIAVYNPPPSWKKFMELKRKEKRAEKLTESLDQSTEPSAFQRVLQRPQPIDVNKLDVALESDDESENRLPEWPLLKKLREMERELLAAGNPIAVERQKVREFNRKLRMEMSGQEDVEGQLRHLQQLYLEYLAAQQFFAAQDKEMNKTFTARLDGEDNAFKHSGRLTATESARDDEVVDVTVVEEQAREQRATKEVCGKSVQEHLQEESEGLTSDHANICFDEELTESGKTGQLPESPESPNVLLLSSPENQDTVSPKAGS</sequence>
<dbReference type="EMBL" id="JAVFWL010000006">
    <property type="protein sequence ID" value="KAK6766593.1"/>
    <property type="molecule type" value="Genomic_DNA"/>
</dbReference>
<feature type="region of interest" description="Disordered" evidence="5">
    <location>
        <begin position="4432"/>
        <end position="4454"/>
    </location>
</feature>
<feature type="compositionally biased region" description="Low complexity" evidence="5">
    <location>
        <begin position="812"/>
        <end position="832"/>
    </location>
</feature>
<feature type="compositionally biased region" description="Polar residues" evidence="5">
    <location>
        <begin position="2503"/>
        <end position="2519"/>
    </location>
</feature>
<evidence type="ECO:0000313" key="8">
    <source>
        <dbReference type="EMBL" id="KAK6766593.1"/>
    </source>
</evidence>
<evidence type="ECO:0000259" key="7">
    <source>
        <dbReference type="PROSITE" id="PS51293"/>
    </source>
</evidence>
<feature type="region of interest" description="Disordered" evidence="5">
    <location>
        <begin position="5324"/>
        <end position="5363"/>
    </location>
</feature>
<feature type="compositionally biased region" description="Polar residues" evidence="5">
    <location>
        <begin position="1298"/>
        <end position="1307"/>
    </location>
</feature>